<feature type="domain" description="MROH2B-like HEAT-repeats" evidence="4">
    <location>
        <begin position="303"/>
        <end position="941"/>
    </location>
</feature>
<organism evidence="7 8">
    <name type="scientific">Syphacia muris</name>
    <dbReference type="NCBI Taxonomy" id="451379"/>
    <lineage>
        <taxon>Eukaryota</taxon>
        <taxon>Metazoa</taxon>
        <taxon>Ecdysozoa</taxon>
        <taxon>Nematoda</taxon>
        <taxon>Chromadorea</taxon>
        <taxon>Rhabditida</taxon>
        <taxon>Spirurina</taxon>
        <taxon>Oxyuridomorpha</taxon>
        <taxon>Oxyuroidea</taxon>
        <taxon>Oxyuridae</taxon>
        <taxon>Syphacia</taxon>
    </lineage>
</organism>
<accession>A0A0N5A8P0</accession>
<name>A0A0N5A8P0_9BILA</name>
<dbReference type="InterPro" id="IPR045206">
    <property type="entry name" value="Maestro_heat-like_prot"/>
</dbReference>
<dbReference type="Pfam" id="PF23210">
    <property type="entry name" value="HEAT_Maestro_2"/>
    <property type="match status" value="1"/>
</dbReference>
<keyword evidence="2" id="KW-0732">Signal</keyword>
<dbReference type="InterPro" id="IPR048465">
    <property type="entry name" value="Maestro-like_HEAT"/>
</dbReference>
<dbReference type="Proteomes" id="UP000046393">
    <property type="component" value="Unplaced"/>
</dbReference>
<evidence type="ECO:0000256" key="1">
    <source>
        <dbReference type="ARBA" id="ARBA00022737"/>
    </source>
</evidence>
<keyword evidence="7" id="KW-1185">Reference proteome</keyword>
<dbReference type="PANTHER" id="PTHR23120">
    <property type="entry name" value="MAESTRO-RELATED HEAT DOMAIN-CONTAINING"/>
    <property type="match status" value="1"/>
</dbReference>
<keyword evidence="1" id="KW-0677">Repeat</keyword>
<feature type="domain" description="Maestro/Maestro-like HEAT-repeats" evidence="6">
    <location>
        <begin position="1451"/>
        <end position="1724"/>
    </location>
</feature>
<dbReference type="InterPro" id="IPR055408">
    <property type="entry name" value="HEAT_MROH2B-like"/>
</dbReference>
<proteinExistence type="predicted"/>
<protein>
    <submittedName>
        <fullName evidence="8">Non-specific serine/threonine protein kinase</fullName>
    </submittedName>
</protein>
<evidence type="ECO:0000259" key="6">
    <source>
        <dbReference type="Pfam" id="PF23227"/>
    </source>
</evidence>
<evidence type="ECO:0000313" key="8">
    <source>
        <dbReference type="WBParaSite" id="SMUV_0000044701-mRNA-1"/>
    </source>
</evidence>
<dbReference type="GO" id="GO:0005737">
    <property type="term" value="C:cytoplasm"/>
    <property type="evidence" value="ECO:0007669"/>
    <property type="project" value="TreeGrafter"/>
</dbReference>
<dbReference type="PANTHER" id="PTHR23120:SF0">
    <property type="entry name" value="MAESTRO HEAT-LIKE REPEAT FAMILY MEMBER 1"/>
    <property type="match status" value="1"/>
</dbReference>
<feature type="domain" description="MROH2B-like N-terminal HEAT-repeats" evidence="5">
    <location>
        <begin position="40"/>
        <end position="224"/>
    </location>
</feature>
<evidence type="ECO:0000259" key="4">
    <source>
        <dbReference type="Pfam" id="PF23210"/>
    </source>
</evidence>
<feature type="domain" description="Maestro-like HEAT-repeats" evidence="3">
    <location>
        <begin position="998"/>
        <end position="1234"/>
    </location>
</feature>
<sequence>MPIVKQWFISFILDLIVGILECAISLPNQGEVRDDVAQSIITIGIEQPSFFLSAMHNFMMHTTKMNEDNRTFVLKCINRVLEYDSVLNEIDEQQLLLTINLVTQEMTLVKESEEKCALAASDVLVTIAKASKYVEHVMDALLQKFPPGLNVPPHRFVLVTLAMISECNYIGFIPYLVDILSRAIPLFPYIRSDSNRLVWARSFCAFCEALREYATSLTASTQQQTNIITRESNSRTIEGEVSETFSLEGSRGEVSQTEDEFLKVYADQFELAYESIFGWLSSREQKVRSEAANCIGELCLMIPRRRINDDLRKIVLTLLAVHRKSTVDQHLATQGICHFLEATCRDDFCPLEPYLEEILNTLFPFVCVSNEPSVLSTTSMRNQNEALRCFHVAAARFADKIVYYLLHKMQNVQDSCKLGAINVLRHLVNSSGPYMEDKYSLVILGLKPILQTTNENNLRIRVRKAICQLCVALADHGYVKIGGGEQVILFLINNLTVQDDSVLGKKSPTNNSEKEDDTPKQLRLQCGQALQTIAKTCDSAYKLLWPLLFEYVCAESYIFVLVDVFKCLRILVERQELEKKPVDFITGFDNPNVAGSLQVLSRLFTCLGCAPMNPELFTKAYEALKLMRVIASWFHHSVALVISEQYPRLEVCINELSPLHSPGCSKRRDRGNIELRSTRLSQWHKRVFDFITACVVSVMINNEVIIFKVFLMECLGCVLAKITDKTFVIDHLVLLFRSVNHSVASERVGCARSVGFCAATHTDLVLTQLENITKWENMKKSSGIFGFIKDAMPYKHYTSSEMISLRATVMLSYGYVLWNCPVDIVTEKLEQTVFIFLRNYLENSKETIVREALLETLYRIGITVHPSHLNVEYRLTIRDEMLSFVKEFVRTEPPEVLSNSIRQLGSKAVAALVRLDPPINDTEVWDIGAILTTCTFPLCRERGGLKTIDDDGNSTMMDATLFQYYSAIEEIVKKNATVSIVTELLKLFQPYYSATADHERARAVDASALVLKAYFENATDFVLGVANDFGPMSSLLARLVPRMTDTLCSIRHSSLKVIHWTFRLAYIYRGFARETLDNNLFDVNIFSQKYLGEEGRLDGQTSRKAVQAMASVIDTRLPHSQMQTYFSGLFDMLNDRQSQVSSAAAQLLTYALTQRGESLCAEAETIVITILSKLPEVHSCLQTYTDLLAAFIAFASRQLYTCIDVLLLQPLPFSEHTIDAWRTLAHEHILFPQVADYVIELMITSCGTASEIPYDVFDAGGGSSLKIIKPHICALTSAVTELIKAGEPESEVIKRIPNLLATLMVLLASIVDTQYPITTRDPKDGKGTKSLSIITPELKRISTSPANLVSGSVRAVFIRTHDELIIERMNSRRAWSDCSDPLLFINAITVLVRSLGQYRSEWIQPLLQQFKSRNFVTSDAFRVTSAAVFSSLVEKYAVEGCDGDTTTLDSLVENLMKGLEDKNLRIRKLSVRGFGDLAACSPAILEYYSAKAIQAAMQGLDDSGDRRDEVAMEALNALSKLASRVDNEHLLSIMSSVLLKLRPCFEKERSELRAVSFGLFGELGNRVGDCKIFKEQLLVNIVSILLHLNDEDESVRQKCSTCFLLIAPLLDSDALDALIVQWINETDGCLDYLSFLKEFCVTLAFSYSDRINYFALSCNNYFKSSSSKIRANAAHMTGFLLGELTPELRSTISKELIFSGLLLLLKDHDVKVRLSTARAISHLHGFS</sequence>
<dbReference type="WBParaSite" id="SMUV_0000044701-mRNA-1">
    <property type="protein sequence ID" value="SMUV_0000044701-mRNA-1"/>
    <property type="gene ID" value="SMUV_0000044701"/>
</dbReference>
<dbReference type="STRING" id="451379.A0A0N5A8P0"/>
<dbReference type="InterPro" id="IPR055406">
    <property type="entry name" value="HEAT_Maestro"/>
</dbReference>
<dbReference type="InterPro" id="IPR011989">
    <property type="entry name" value="ARM-like"/>
</dbReference>
<reference evidence="8" key="1">
    <citation type="submission" date="2017-02" db="UniProtKB">
        <authorList>
            <consortium name="WormBaseParasite"/>
        </authorList>
    </citation>
    <scope>IDENTIFICATION</scope>
</reference>
<dbReference type="InterPro" id="IPR016024">
    <property type="entry name" value="ARM-type_fold"/>
</dbReference>
<feature type="signal peptide" evidence="2">
    <location>
        <begin position="1"/>
        <end position="22"/>
    </location>
</feature>
<dbReference type="Gene3D" id="1.25.10.10">
    <property type="entry name" value="Leucine-rich Repeat Variant"/>
    <property type="match status" value="3"/>
</dbReference>
<evidence type="ECO:0000259" key="3">
    <source>
        <dbReference type="Pfam" id="PF21047"/>
    </source>
</evidence>
<dbReference type="Pfam" id="PF23221">
    <property type="entry name" value="HEAT_MROH2B_1st"/>
    <property type="match status" value="1"/>
</dbReference>
<dbReference type="Pfam" id="PF21047">
    <property type="entry name" value="HEAT_Maestro"/>
    <property type="match status" value="1"/>
</dbReference>
<dbReference type="InterPro" id="IPR056282">
    <property type="entry name" value="MROH2B-like_N_HEAT"/>
</dbReference>
<evidence type="ECO:0000313" key="7">
    <source>
        <dbReference type="Proteomes" id="UP000046393"/>
    </source>
</evidence>
<dbReference type="SUPFAM" id="SSF48371">
    <property type="entry name" value="ARM repeat"/>
    <property type="match status" value="2"/>
</dbReference>
<feature type="chain" id="PRO_5005892836" evidence="2">
    <location>
        <begin position="23"/>
        <end position="1727"/>
    </location>
</feature>
<evidence type="ECO:0000256" key="2">
    <source>
        <dbReference type="SAM" id="SignalP"/>
    </source>
</evidence>
<dbReference type="Pfam" id="PF23227">
    <property type="entry name" value="HEAT_MROH2B_C"/>
    <property type="match status" value="1"/>
</dbReference>
<evidence type="ECO:0000259" key="5">
    <source>
        <dbReference type="Pfam" id="PF23221"/>
    </source>
</evidence>